<dbReference type="InterPro" id="IPR011234">
    <property type="entry name" value="Fumarylacetoacetase-like_C"/>
</dbReference>
<keyword evidence="7" id="KW-1185">Reference proteome</keyword>
<comment type="similarity">
    <text evidence="2">Belongs to the FAH family.</text>
</comment>
<feature type="domain" description="Fumarylacetoacetase-like C-terminal" evidence="5">
    <location>
        <begin position="45"/>
        <end position="250"/>
    </location>
</feature>
<evidence type="ECO:0000256" key="4">
    <source>
        <dbReference type="ARBA" id="ARBA00022801"/>
    </source>
</evidence>
<dbReference type="InterPro" id="IPR036663">
    <property type="entry name" value="Fumarylacetoacetase_C_sf"/>
</dbReference>
<evidence type="ECO:0000313" key="7">
    <source>
        <dbReference type="Proteomes" id="UP000244571"/>
    </source>
</evidence>
<evidence type="ECO:0000313" key="6">
    <source>
        <dbReference type="EMBL" id="AWB35820.1"/>
    </source>
</evidence>
<evidence type="ECO:0000256" key="1">
    <source>
        <dbReference type="ARBA" id="ARBA00001946"/>
    </source>
</evidence>
<organism evidence="6 7">
    <name type="scientific">Orrella marina</name>
    <dbReference type="NCBI Taxonomy" id="2163011"/>
    <lineage>
        <taxon>Bacteria</taxon>
        <taxon>Pseudomonadati</taxon>
        <taxon>Pseudomonadota</taxon>
        <taxon>Betaproteobacteria</taxon>
        <taxon>Burkholderiales</taxon>
        <taxon>Alcaligenaceae</taxon>
        <taxon>Orrella</taxon>
    </lineage>
</organism>
<gene>
    <name evidence="6" type="ORF">DBV39_13395</name>
</gene>
<reference evidence="6 7" key="1">
    <citation type="submission" date="2018-04" db="EMBL/GenBank/DDBJ databases">
        <title>Bordetella sp. HZ20 isolated from seawater.</title>
        <authorList>
            <person name="Sun C."/>
        </authorList>
    </citation>
    <scope>NUCLEOTIDE SEQUENCE [LARGE SCALE GENOMIC DNA]</scope>
    <source>
        <strain evidence="6 7">HZ20</strain>
    </source>
</reference>
<dbReference type="EMBL" id="CP028901">
    <property type="protein sequence ID" value="AWB35820.1"/>
    <property type="molecule type" value="Genomic_DNA"/>
</dbReference>
<dbReference type="SUPFAM" id="SSF56529">
    <property type="entry name" value="FAH"/>
    <property type="match status" value="1"/>
</dbReference>
<dbReference type="FunFam" id="3.90.850.10:FF:000002">
    <property type="entry name" value="2-hydroxyhepta-2,4-diene-1,7-dioate isomerase"/>
    <property type="match status" value="1"/>
</dbReference>
<dbReference type="OrthoDB" id="9805307at2"/>
<dbReference type="PANTHER" id="PTHR11820:SF112">
    <property type="entry name" value="FUMARYLACETOACETATE HYDROLASE FAMILY PROTEIN (AFU_ORTHOLOGUE AFUA_1G02370)-RELATED"/>
    <property type="match status" value="1"/>
</dbReference>
<dbReference type="GO" id="GO:0019752">
    <property type="term" value="P:carboxylic acid metabolic process"/>
    <property type="evidence" value="ECO:0007669"/>
    <property type="project" value="UniProtKB-ARBA"/>
</dbReference>
<evidence type="ECO:0000259" key="5">
    <source>
        <dbReference type="Pfam" id="PF01557"/>
    </source>
</evidence>
<dbReference type="GO" id="GO:0016787">
    <property type="term" value="F:hydrolase activity"/>
    <property type="evidence" value="ECO:0007669"/>
    <property type="project" value="UniProtKB-KW"/>
</dbReference>
<dbReference type="GO" id="GO:0016853">
    <property type="term" value="F:isomerase activity"/>
    <property type="evidence" value="ECO:0007669"/>
    <property type="project" value="UniProtKB-ARBA"/>
</dbReference>
<keyword evidence="3" id="KW-0479">Metal-binding</keyword>
<dbReference type="PANTHER" id="PTHR11820">
    <property type="entry name" value="ACYLPYRUVASE"/>
    <property type="match status" value="1"/>
</dbReference>
<accession>A0A2R4XPU0</accession>
<dbReference type="KEGG" id="boz:DBV39_13395"/>
<protein>
    <submittedName>
        <fullName evidence="6">5-oxopent-3-ene-1,2,5-tricarboxylate decarboxylase</fullName>
    </submittedName>
</protein>
<name>A0A2R4XPU0_9BURK</name>
<evidence type="ECO:0000256" key="2">
    <source>
        <dbReference type="ARBA" id="ARBA00010211"/>
    </source>
</evidence>
<evidence type="ECO:0000256" key="3">
    <source>
        <dbReference type="ARBA" id="ARBA00022723"/>
    </source>
</evidence>
<dbReference type="Gene3D" id="3.90.850.10">
    <property type="entry name" value="Fumarylacetoacetase-like, C-terminal domain"/>
    <property type="match status" value="1"/>
</dbReference>
<dbReference type="AlphaFoldDB" id="A0A2R4XPU0"/>
<sequence length="261" mass="28102">MDILRQGPDALASLSDKFAQSDLPVDKSLTLESMRFLPPIGRPGKIICLGLNYADHAAEGGHSRPEYPSVFLRSATSLVAHGQNMILPECSEQLDYEAELAVIIGTRCKNVPVEKAQEVIAGYSCFNDGSIRDYQRKTAQWTVGKNFDATGAFGPFFVSVEELPPAAKGLRIQTRLNGVVMQDANTSDMLFPVEEAIAILSECMTLEPGDVIVTGTPAGVGAARKPPVWMKANDLVEVEIEGIGILSNTVASQKQHGSQIT</sequence>
<dbReference type="Pfam" id="PF01557">
    <property type="entry name" value="FAA_hydrolase"/>
    <property type="match status" value="1"/>
</dbReference>
<comment type="cofactor">
    <cofactor evidence="1">
        <name>Mg(2+)</name>
        <dbReference type="ChEBI" id="CHEBI:18420"/>
    </cofactor>
</comment>
<keyword evidence="4" id="KW-0378">Hydrolase</keyword>
<dbReference type="Proteomes" id="UP000244571">
    <property type="component" value="Chromosome"/>
</dbReference>
<proteinExistence type="inferred from homology"/>
<dbReference type="GO" id="GO:0046872">
    <property type="term" value="F:metal ion binding"/>
    <property type="evidence" value="ECO:0007669"/>
    <property type="project" value="UniProtKB-KW"/>
</dbReference>